<name>A0A9X4REU4_9ACTN</name>
<dbReference type="RefSeq" id="WP_277830111.1">
    <property type="nucleotide sequence ID" value="NZ_JAAIVF010000001.1"/>
</dbReference>
<dbReference type="InterPro" id="IPR049427">
    <property type="entry name" value="Acyl-ACP_TE_C"/>
</dbReference>
<dbReference type="Pfam" id="PF01643">
    <property type="entry name" value="Acyl-ACP_TE"/>
    <property type="match status" value="1"/>
</dbReference>
<organism evidence="4 5">
    <name type="scientific">Speluncibacter jeojiensis</name>
    <dbReference type="NCBI Taxonomy" id="2710754"/>
    <lineage>
        <taxon>Bacteria</taxon>
        <taxon>Bacillati</taxon>
        <taxon>Actinomycetota</taxon>
        <taxon>Actinomycetes</taxon>
        <taxon>Mycobacteriales</taxon>
        <taxon>Speluncibacteraceae</taxon>
        <taxon>Speluncibacter</taxon>
    </lineage>
</organism>
<evidence type="ECO:0000313" key="5">
    <source>
        <dbReference type="Proteomes" id="UP001152755"/>
    </source>
</evidence>
<evidence type="ECO:0000259" key="2">
    <source>
        <dbReference type="Pfam" id="PF01643"/>
    </source>
</evidence>
<gene>
    <name evidence="4" type="ORF">NVS88_16590</name>
</gene>
<dbReference type="PANTHER" id="PTHR31793">
    <property type="entry name" value="4-HYDROXYBENZOYL-COA THIOESTERASE FAMILY MEMBER"/>
    <property type="match status" value="1"/>
</dbReference>
<dbReference type="GO" id="GO:0006633">
    <property type="term" value="P:fatty acid biosynthetic process"/>
    <property type="evidence" value="ECO:0007669"/>
    <property type="project" value="InterPro"/>
</dbReference>
<feature type="region of interest" description="Disordered" evidence="1">
    <location>
        <begin position="1"/>
        <end position="22"/>
    </location>
</feature>
<accession>A0A9X4REU4</accession>
<evidence type="ECO:0000259" key="3">
    <source>
        <dbReference type="Pfam" id="PF20791"/>
    </source>
</evidence>
<dbReference type="GO" id="GO:0047617">
    <property type="term" value="F:fatty acyl-CoA hydrolase activity"/>
    <property type="evidence" value="ECO:0007669"/>
    <property type="project" value="TreeGrafter"/>
</dbReference>
<dbReference type="InterPro" id="IPR002864">
    <property type="entry name" value="Acyl-ACP_thioesterase_NHD"/>
</dbReference>
<dbReference type="InterPro" id="IPR029069">
    <property type="entry name" value="HotDog_dom_sf"/>
</dbReference>
<dbReference type="InterPro" id="IPR050563">
    <property type="entry name" value="4-hydroxybenzoyl-CoA_TE"/>
</dbReference>
<evidence type="ECO:0000313" key="4">
    <source>
        <dbReference type="EMBL" id="MDG3016174.1"/>
    </source>
</evidence>
<dbReference type="Gene3D" id="3.10.129.10">
    <property type="entry name" value="Hotdog Thioesterase"/>
    <property type="match status" value="1"/>
</dbReference>
<proteinExistence type="predicted"/>
<feature type="domain" description="Acyl-ACP thioesterase-like C-terminal" evidence="3">
    <location>
        <begin position="166"/>
        <end position="221"/>
    </location>
</feature>
<protein>
    <submittedName>
        <fullName evidence="4">Thioesterase</fullName>
    </submittedName>
</protein>
<comment type="caution">
    <text evidence="4">The sequence shown here is derived from an EMBL/GenBank/DDBJ whole genome shotgun (WGS) entry which is preliminary data.</text>
</comment>
<dbReference type="Pfam" id="PF20791">
    <property type="entry name" value="Acyl-ACP_TE_C"/>
    <property type="match status" value="1"/>
</dbReference>
<dbReference type="SUPFAM" id="SSF54637">
    <property type="entry name" value="Thioesterase/thiol ester dehydrase-isomerase"/>
    <property type="match status" value="2"/>
</dbReference>
<keyword evidence="5" id="KW-1185">Reference proteome</keyword>
<dbReference type="PANTHER" id="PTHR31793:SF24">
    <property type="entry name" value="LONG-CHAIN ACYL-COA THIOESTERASE FADM"/>
    <property type="match status" value="1"/>
</dbReference>
<dbReference type="AlphaFoldDB" id="A0A9X4REU4"/>
<sequence length="252" mass="28791">MDTTRTLPPWPAGAPLFETSRPVRTGDVDADRRLRLDGVARYLQDIGWDNLDAIGLREVHPLWIVRRTVIDVLVPGTFPDRVRLHRWCSELSNRWCHMRVDVDSDGGTDIRTEGFWINISPDTGMPTRMADEFIEPLLEHTTEHRLRWHRRLTAAKPEAEAPGVQVTPFPLRFTDVDLLGHVNNAVYWHAVEEHLSDRPDLMAAPHRATIEYLSPVLGTDSLRLWVAHGDAAVDLWFEVDGELRAQARVEAH</sequence>
<evidence type="ECO:0000256" key="1">
    <source>
        <dbReference type="SAM" id="MobiDB-lite"/>
    </source>
</evidence>
<feature type="domain" description="Acyl-ACP thioesterase N-terminal hotdog" evidence="2">
    <location>
        <begin position="17"/>
        <end position="136"/>
    </location>
</feature>
<dbReference type="Proteomes" id="UP001152755">
    <property type="component" value="Unassembled WGS sequence"/>
</dbReference>
<dbReference type="EMBL" id="JANRHA010000011">
    <property type="protein sequence ID" value="MDG3016174.1"/>
    <property type="molecule type" value="Genomic_DNA"/>
</dbReference>
<reference evidence="4" key="1">
    <citation type="submission" date="2022-08" db="EMBL/GenBank/DDBJ databases">
        <title>Genome analysis of Corynebacteriales strain.</title>
        <authorList>
            <person name="Lee S.D."/>
        </authorList>
    </citation>
    <scope>NUCLEOTIDE SEQUENCE</scope>
    <source>
        <strain evidence="4">D3-21</strain>
    </source>
</reference>